<dbReference type="InParanoid" id="A0A0D0E0M1"/>
<dbReference type="HOGENOM" id="CLU_1475612_0_0_1"/>
<protein>
    <submittedName>
        <fullName evidence="2">Unplaced genomic scaffold scaffold_136, whole genome shotgun sequence</fullName>
    </submittedName>
</protein>
<feature type="compositionally biased region" description="Low complexity" evidence="1">
    <location>
        <begin position="113"/>
        <end position="125"/>
    </location>
</feature>
<accession>A0A0D0E0M1</accession>
<proteinExistence type="predicted"/>
<evidence type="ECO:0000313" key="2">
    <source>
        <dbReference type="EMBL" id="KIK96961.1"/>
    </source>
</evidence>
<evidence type="ECO:0000313" key="3">
    <source>
        <dbReference type="Proteomes" id="UP000054538"/>
    </source>
</evidence>
<name>A0A0D0E0M1_9AGAM</name>
<reference evidence="2 3" key="1">
    <citation type="submission" date="2014-04" db="EMBL/GenBank/DDBJ databases">
        <authorList>
            <consortium name="DOE Joint Genome Institute"/>
            <person name="Kuo A."/>
            <person name="Kohler A."/>
            <person name="Jargeat P."/>
            <person name="Nagy L.G."/>
            <person name="Floudas D."/>
            <person name="Copeland A."/>
            <person name="Barry K.W."/>
            <person name="Cichocki N."/>
            <person name="Veneault-Fourrey C."/>
            <person name="LaButti K."/>
            <person name="Lindquist E.A."/>
            <person name="Lipzen A."/>
            <person name="Lundell T."/>
            <person name="Morin E."/>
            <person name="Murat C."/>
            <person name="Sun H."/>
            <person name="Tunlid A."/>
            <person name="Henrissat B."/>
            <person name="Grigoriev I.V."/>
            <person name="Hibbett D.S."/>
            <person name="Martin F."/>
            <person name="Nordberg H.P."/>
            <person name="Cantor M.N."/>
            <person name="Hua S.X."/>
        </authorList>
    </citation>
    <scope>NUCLEOTIDE SEQUENCE [LARGE SCALE GENOMIC DNA]</scope>
    <source>
        <strain evidence="2 3">Ve08.2h10</strain>
    </source>
</reference>
<sequence length="183" mass="19642">MTHTVDLSSPCKDSTNTTFTRPRITIQATCVVVATFSITGHDRDETGPRPRIQVYDGPRRTLKLQRLCIHVHTRAPTARLPVDMDASMERRREGWCTLQQSSSNVSPKTALTPASSVAPFSPASGRGKKRARGDGDDDAGQMPPTPEKPNGPGVLLTNGETSDIPAAPTPPSTNAKVSTIMVL</sequence>
<organism evidence="2 3">
    <name type="scientific">Paxillus rubicundulus Ve08.2h10</name>
    <dbReference type="NCBI Taxonomy" id="930991"/>
    <lineage>
        <taxon>Eukaryota</taxon>
        <taxon>Fungi</taxon>
        <taxon>Dikarya</taxon>
        <taxon>Basidiomycota</taxon>
        <taxon>Agaricomycotina</taxon>
        <taxon>Agaricomycetes</taxon>
        <taxon>Agaricomycetidae</taxon>
        <taxon>Boletales</taxon>
        <taxon>Paxilineae</taxon>
        <taxon>Paxillaceae</taxon>
        <taxon>Paxillus</taxon>
    </lineage>
</organism>
<dbReference type="EMBL" id="KN824958">
    <property type="protein sequence ID" value="KIK96961.1"/>
    <property type="molecule type" value="Genomic_DNA"/>
</dbReference>
<feature type="region of interest" description="Disordered" evidence="1">
    <location>
        <begin position="91"/>
        <end position="183"/>
    </location>
</feature>
<dbReference type="AlphaFoldDB" id="A0A0D0E0M1"/>
<dbReference type="Proteomes" id="UP000054538">
    <property type="component" value="Unassembled WGS sequence"/>
</dbReference>
<gene>
    <name evidence="2" type="ORF">PAXRUDRAFT_262797</name>
</gene>
<keyword evidence="3" id="KW-1185">Reference proteome</keyword>
<evidence type="ECO:0000256" key="1">
    <source>
        <dbReference type="SAM" id="MobiDB-lite"/>
    </source>
</evidence>
<feature type="compositionally biased region" description="Polar residues" evidence="1">
    <location>
        <begin position="97"/>
        <end position="109"/>
    </location>
</feature>
<reference evidence="3" key="2">
    <citation type="submission" date="2015-01" db="EMBL/GenBank/DDBJ databases">
        <title>Evolutionary Origins and Diversification of the Mycorrhizal Mutualists.</title>
        <authorList>
            <consortium name="DOE Joint Genome Institute"/>
            <consortium name="Mycorrhizal Genomics Consortium"/>
            <person name="Kohler A."/>
            <person name="Kuo A."/>
            <person name="Nagy L.G."/>
            <person name="Floudas D."/>
            <person name="Copeland A."/>
            <person name="Barry K.W."/>
            <person name="Cichocki N."/>
            <person name="Veneault-Fourrey C."/>
            <person name="LaButti K."/>
            <person name="Lindquist E.A."/>
            <person name="Lipzen A."/>
            <person name="Lundell T."/>
            <person name="Morin E."/>
            <person name="Murat C."/>
            <person name="Riley R."/>
            <person name="Ohm R."/>
            <person name="Sun H."/>
            <person name="Tunlid A."/>
            <person name="Henrissat B."/>
            <person name="Grigoriev I.V."/>
            <person name="Hibbett D.S."/>
            <person name="Martin F."/>
        </authorList>
    </citation>
    <scope>NUCLEOTIDE SEQUENCE [LARGE SCALE GENOMIC DNA]</scope>
    <source>
        <strain evidence="3">Ve08.2h10</strain>
    </source>
</reference>